<dbReference type="RefSeq" id="WP_026993066.1">
    <property type="nucleotide sequence ID" value="NZ_JRLY01000007.1"/>
</dbReference>
<dbReference type="OrthoDB" id="9897165at2"/>
<sequence>MKYMLILWLLAFTPLIQDGYDFEYKTSSVEIYLKGWAKKNSSEEGGYVYYKYAALKDKDRNVEVFDIPSEQKDKFMALFKTQYKEWNTAYCAYKKSKHANDKIALIKVIIKHEEAFRKLLTDAQKKKYLTYNPDRGLDHNLAFKRHFMNDAQLAYYKRQIVM</sequence>
<accession>A0A0A2MMU9</accession>
<reference evidence="1 2" key="1">
    <citation type="submission" date="2013-09" db="EMBL/GenBank/DDBJ databases">
        <authorList>
            <person name="Zeng Z."/>
            <person name="Chen C."/>
        </authorList>
    </citation>
    <scope>NUCLEOTIDE SEQUENCE [LARGE SCALE GENOMIC DNA]</scope>
    <source>
        <strain evidence="1 2">WB 4.1-42</strain>
    </source>
</reference>
<protein>
    <submittedName>
        <fullName evidence="1">Uncharacterized protein</fullName>
    </submittedName>
</protein>
<comment type="caution">
    <text evidence="1">The sequence shown here is derived from an EMBL/GenBank/DDBJ whole genome shotgun (WGS) entry which is preliminary data.</text>
</comment>
<gene>
    <name evidence="1" type="ORF">Q766_09705</name>
</gene>
<dbReference type="AlphaFoldDB" id="A0A0A2MMU9"/>
<keyword evidence="2" id="KW-1185">Reference proteome</keyword>
<name>A0A0A2MMU9_9FLAO</name>
<evidence type="ECO:0000313" key="1">
    <source>
        <dbReference type="EMBL" id="KGO92901.1"/>
    </source>
</evidence>
<evidence type="ECO:0000313" key="2">
    <source>
        <dbReference type="Proteomes" id="UP000030111"/>
    </source>
</evidence>
<proteinExistence type="predicted"/>
<dbReference type="EMBL" id="JRLY01000007">
    <property type="protein sequence ID" value="KGO92901.1"/>
    <property type="molecule type" value="Genomic_DNA"/>
</dbReference>
<organism evidence="1 2">
    <name type="scientific">Flavobacterium subsaxonicum WB 4.1-42 = DSM 21790</name>
    <dbReference type="NCBI Taxonomy" id="1121898"/>
    <lineage>
        <taxon>Bacteria</taxon>
        <taxon>Pseudomonadati</taxon>
        <taxon>Bacteroidota</taxon>
        <taxon>Flavobacteriia</taxon>
        <taxon>Flavobacteriales</taxon>
        <taxon>Flavobacteriaceae</taxon>
        <taxon>Flavobacterium</taxon>
    </lineage>
</organism>
<dbReference type="Proteomes" id="UP000030111">
    <property type="component" value="Unassembled WGS sequence"/>
</dbReference>